<evidence type="ECO:0000313" key="1">
    <source>
        <dbReference type="EMBL" id="AWA44820.1"/>
    </source>
</evidence>
<protein>
    <submittedName>
        <fullName evidence="1">Uncharacterized protein</fullName>
    </submittedName>
</protein>
<name>A0A678TL20_SACOF</name>
<organism evidence="1">
    <name type="scientific">Saccharum officinarum</name>
    <name type="common">Sugarcane</name>
    <dbReference type="NCBI Taxonomy" id="4547"/>
    <lineage>
        <taxon>Eukaryota</taxon>
        <taxon>Viridiplantae</taxon>
        <taxon>Streptophyta</taxon>
        <taxon>Embryophyta</taxon>
        <taxon>Tracheophyta</taxon>
        <taxon>Spermatophyta</taxon>
        <taxon>Magnoliopsida</taxon>
        <taxon>Liliopsida</taxon>
        <taxon>Poales</taxon>
        <taxon>Poaceae</taxon>
        <taxon>PACMAD clade</taxon>
        <taxon>Panicoideae</taxon>
        <taxon>Andropogonodae</taxon>
        <taxon>Andropogoneae</taxon>
        <taxon>Saccharinae</taxon>
        <taxon>Saccharum</taxon>
        <taxon>Saccharum officinarum species complex</taxon>
    </lineage>
</organism>
<proteinExistence type="predicted"/>
<dbReference type="AlphaFoldDB" id="A0A678TL20"/>
<dbReference type="EMBL" id="MH182524">
    <property type="protein sequence ID" value="AWA44820.1"/>
    <property type="molecule type" value="Genomic_DNA"/>
</dbReference>
<accession>A0A678TL20</accession>
<sequence>MASLGTGVGKQVSGNMLSSTALILILRLRIRSSPHGPHLEKPIPMCRVQTSSNSTLRSPNATDLVAPPLNMPQANQVAIPYTSPTPPNGACNLINQLGTVGTEEVRLTNKYIISILAMLQGPRLALIKDVKYAVLES</sequence>
<gene>
    <name evidence="1" type="ORF">SO37C23_000009</name>
</gene>
<reference evidence="1" key="1">
    <citation type="submission" date="2018-04" db="EMBL/GenBank/DDBJ databases">
        <title>Comparative Analysis of Homologous Sequences of Saccharum officinarum and Saccharum spontaneum Reveals Independent Polyploidization Events.</title>
        <authorList>
            <person name="Sharma A."/>
            <person name="Song J."/>
            <person name="Lin Q."/>
            <person name="Singh R."/>
            <person name="Ramos N."/>
            <person name="Wang K."/>
            <person name="Zhang J."/>
            <person name="Ming R."/>
            <person name="Yu Q."/>
        </authorList>
    </citation>
    <scope>NUCLEOTIDE SEQUENCE</scope>
</reference>